<keyword evidence="5" id="KW-1185">Reference proteome</keyword>
<dbReference type="KEGG" id="aaq:AOC05_05775"/>
<dbReference type="EMBL" id="CP012677">
    <property type="protein sequence ID" value="ALE91958.1"/>
    <property type="molecule type" value="Genomic_DNA"/>
</dbReference>
<feature type="domain" description="CBS" evidence="3">
    <location>
        <begin position="71"/>
        <end position="128"/>
    </location>
</feature>
<dbReference type="InterPro" id="IPR000644">
    <property type="entry name" value="CBS_dom"/>
</dbReference>
<dbReference type="Gene3D" id="3.10.580.10">
    <property type="entry name" value="CBS-domain"/>
    <property type="match status" value="2"/>
</dbReference>
<evidence type="ECO:0000313" key="4">
    <source>
        <dbReference type="EMBL" id="ALE91958.1"/>
    </source>
</evidence>
<evidence type="ECO:0000256" key="1">
    <source>
        <dbReference type="ARBA" id="ARBA00023122"/>
    </source>
</evidence>
<keyword evidence="1 2" id="KW-0129">CBS domain</keyword>
<dbReference type="PROSITE" id="PS51371">
    <property type="entry name" value="CBS"/>
    <property type="match status" value="2"/>
</dbReference>
<organism evidence="4 5">
    <name type="scientific">Arthrobacter alpinus</name>
    <dbReference type="NCBI Taxonomy" id="656366"/>
    <lineage>
        <taxon>Bacteria</taxon>
        <taxon>Bacillati</taxon>
        <taxon>Actinomycetota</taxon>
        <taxon>Actinomycetes</taxon>
        <taxon>Micrococcales</taxon>
        <taxon>Micrococcaceae</taxon>
        <taxon>Arthrobacter</taxon>
    </lineage>
</organism>
<dbReference type="RefSeq" id="WP_062006417.1">
    <property type="nucleotide sequence ID" value="NZ_CP012677.1"/>
</dbReference>
<dbReference type="PATRIC" id="fig|656366.3.peg.1233"/>
<dbReference type="InterPro" id="IPR051257">
    <property type="entry name" value="Diverse_CBS-Domain"/>
</dbReference>
<dbReference type="AlphaFoldDB" id="A0A0M4RN36"/>
<dbReference type="Pfam" id="PF00571">
    <property type="entry name" value="CBS"/>
    <property type="match status" value="2"/>
</dbReference>
<proteinExistence type="predicted"/>
<dbReference type="SUPFAM" id="SSF54631">
    <property type="entry name" value="CBS-domain pair"/>
    <property type="match status" value="1"/>
</dbReference>
<name>A0A0M4RN36_9MICC</name>
<sequence length="159" mass="16313">METRIPTTAGGIMSHPVVTVTPGLEVAAVAALLHEHRIAGVPVVDPEGHVLGLVSEYDLLAKTGTTAAEIMTTAVISVSPDTAIADVRHLLVSQRIGRLPVLTSGRLAGIISRGDLVALLATEWVCGVCGEPARGENPPATCPKCGGASFTLQEQPPGP</sequence>
<dbReference type="SMART" id="SM00116">
    <property type="entry name" value="CBS"/>
    <property type="match status" value="2"/>
</dbReference>
<evidence type="ECO:0000259" key="3">
    <source>
        <dbReference type="PROSITE" id="PS51371"/>
    </source>
</evidence>
<feature type="domain" description="CBS" evidence="3">
    <location>
        <begin position="13"/>
        <end position="69"/>
    </location>
</feature>
<reference evidence="5" key="1">
    <citation type="submission" date="2015-09" db="EMBL/GenBank/DDBJ databases">
        <title>Complete genome of Arthrobacter alpinus strain R3.8.</title>
        <authorList>
            <person name="See-Too W.S."/>
            <person name="Chan K.G."/>
        </authorList>
    </citation>
    <scope>NUCLEOTIDE SEQUENCE [LARGE SCALE GENOMIC DNA]</scope>
    <source>
        <strain evidence="5">R3.8</strain>
    </source>
</reference>
<dbReference type="PANTHER" id="PTHR43080:SF26">
    <property type="entry name" value="REGULATORY PROTEIN"/>
    <property type="match status" value="1"/>
</dbReference>
<dbReference type="CDD" id="cd04586">
    <property type="entry name" value="CBS_pair_BON_assoc"/>
    <property type="match status" value="1"/>
</dbReference>
<dbReference type="PANTHER" id="PTHR43080">
    <property type="entry name" value="CBS DOMAIN-CONTAINING PROTEIN CBSX3, MITOCHONDRIAL"/>
    <property type="match status" value="1"/>
</dbReference>
<dbReference type="SUPFAM" id="SSF57802">
    <property type="entry name" value="Rubredoxin-like"/>
    <property type="match status" value="1"/>
</dbReference>
<dbReference type="Proteomes" id="UP000062833">
    <property type="component" value="Chromosome"/>
</dbReference>
<accession>A0A0M4RN36</accession>
<protein>
    <recommendedName>
        <fullName evidence="3">CBS domain-containing protein</fullName>
    </recommendedName>
</protein>
<gene>
    <name evidence="4" type="ORF">AOC05_05775</name>
</gene>
<evidence type="ECO:0000313" key="5">
    <source>
        <dbReference type="Proteomes" id="UP000062833"/>
    </source>
</evidence>
<dbReference type="InterPro" id="IPR046342">
    <property type="entry name" value="CBS_dom_sf"/>
</dbReference>
<dbReference type="Gene3D" id="2.20.28.10">
    <property type="match status" value="1"/>
</dbReference>
<evidence type="ECO:0000256" key="2">
    <source>
        <dbReference type="PROSITE-ProRule" id="PRU00703"/>
    </source>
</evidence>